<dbReference type="PANTHER" id="PTHR19229:SF36">
    <property type="entry name" value="ATP-BINDING CASSETTE SUB-FAMILY A MEMBER 2"/>
    <property type="match status" value="1"/>
</dbReference>
<dbReference type="GO" id="GO:0016020">
    <property type="term" value="C:membrane"/>
    <property type="evidence" value="ECO:0007669"/>
    <property type="project" value="InterPro"/>
</dbReference>
<dbReference type="GO" id="GO:0140359">
    <property type="term" value="F:ABC-type transporter activity"/>
    <property type="evidence" value="ECO:0007669"/>
    <property type="project" value="InterPro"/>
</dbReference>
<feature type="non-terminal residue" evidence="3">
    <location>
        <position position="114"/>
    </location>
</feature>
<keyword evidence="1" id="KW-0813">Transport</keyword>
<evidence type="ECO:0000313" key="3">
    <source>
        <dbReference type="EMBL" id="CEK48365.1"/>
    </source>
</evidence>
<reference evidence="3" key="1">
    <citation type="submission" date="2014-12" db="EMBL/GenBank/DDBJ databases">
        <title>Insight into the proteome of Arion vulgaris.</title>
        <authorList>
            <person name="Aradska J."/>
            <person name="Bulat T."/>
            <person name="Smidak R."/>
            <person name="Sarate P."/>
            <person name="Gangsoo J."/>
            <person name="Sialana F."/>
            <person name="Bilban M."/>
            <person name="Lubec G."/>
        </authorList>
    </citation>
    <scope>NUCLEOTIDE SEQUENCE</scope>
    <source>
        <tissue evidence="3">Skin</tissue>
    </source>
</reference>
<organism evidence="3">
    <name type="scientific">Arion vulgaris</name>
    <dbReference type="NCBI Taxonomy" id="1028688"/>
    <lineage>
        <taxon>Eukaryota</taxon>
        <taxon>Metazoa</taxon>
        <taxon>Spiralia</taxon>
        <taxon>Lophotrochozoa</taxon>
        <taxon>Mollusca</taxon>
        <taxon>Gastropoda</taxon>
        <taxon>Heterobranchia</taxon>
        <taxon>Euthyneura</taxon>
        <taxon>Panpulmonata</taxon>
        <taxon>Eupulmonata</taxon>
        <taxon>Stylommatophora</taxon>
        <taxon>Helicina</taxon>
        <taxon>Arionoidea</taxon>
        <taxon>Arionidae</taxon>
        <taxon>Arion</taxon>
    </lineage>
</organism>
<dbReference type="EMBL" id="HACG01001500">
    <property type="protein sequence ID" value="CEK48365.1"/>
    <property type="molecule type" value="Transcribed_RNA"/>
</dbReference>
<gene>
    <name evidence="3" type="primary">ORF3773</name>
</gene>
<protein>
    <submittedName>
        <fullName evidence="3">Uncharacterized protein</fullName>
    </submittedName>
</protein>
<feature type="non-terminal residue" evidence="3">
    <location>
        <position position="1"/>
    </location>
</feature>
<dbReference type="AlphaFoldDB" id="A0A0B6XYJ2"/>
<dbReference type="InterPro" id="IPR026082">
    <property type="entry name" value="ABCA"/>
</dbReference>
<dbReference type="GO" id="GO:0005319">
    <property type="term" value="F:lipid transporter activity"/>
    <property type="evidence" value="ECO:0007669"/>
    <property type="project" value="TreeGrafter"/>
</dbReference>
<dbReference type="InterPro" id="IPR027417">
    <property type="entry name" value="P-loop_NTPase"/>
</dbReference>
<keyword evidence="2" id="KW-0677">Repeat</keyword>
<dbReference type="PANTHER" id="PTHR19229">
    <property type="entry name" value="ATP-BINDING CASSETTE TRANSPORTER SUBFAMILY A ABCA"/>
    <property type="match status" value="1"/>
</dbReference>
<evidence type="ECO:0000256" key="2">
    <source>
        <dbReference type="ARBA" id="ARBA00022737"/>
    </source>
</evidence>
<evidence type="ECO:0000256" key="1">
    <source>
        <dbReference type="ARBA" id="ARBA00022448"/>
    </source>
</evidence>
<dbReference type="SUPFAM" id="SSF52540">
    <property type="entry name" value="P-loop containing nucleoside triphosphate hydrolases"/>
    <property type="match status" value="1"/>
</dbReference>
<name>A0A0B6XYJ2_9EUPU</name>
<sequence>LLKFRKERTIILSTHHMDEADVLGDRVAIISQGKLCTVGTSLFLKNRFGSGYYLTLVRQDAQGADDLPEEVWPTDTLLQNGRPDTADSIRTVQEVKLGIPRDDDEGTDKNLDTD</sequence>
<dbReference type="Gene3D" id="3.40.50.300">
    <property type="entry name" value="P-loop containing nucleotide triphosphate hydrolases"/>
    <property type="match status" value="1"/>
</dbReference>
<proteinExistence type="predicted"/>
<accession>A0A0B6XYJ2</accession>